<dbReference type="AlphaFoldDB" id="A0A366WXC8"/>
<dbReference type="GO" id="GO:0002953">
    <property type="term" value="F:5'-deoxynucleotidase activity"/>
    <property type="evidence" value="ECO:0007669"/>
    <property type="project" value="UniProtKB-EC"/>
</dbReference>
<evidence type="ECO:0000313" key="9">
    <source>
        <dbReference type="EMBL" id="RBW53431.1"/>
    </source>
</evidence>
<dbReference type="RefSeq" id="WP_113824280.1">
    <property type="nucleotide sequence ID" value="NZ_QOCE01000037.1"/>
</dbReference>
<dbReference type="PANTHER" id="PTHR11845">
    <property type="entry name" value="5'-DEOXYNUCLEOTIDASE HDDC2"/>
    <property type="match status" value="1"/>
</dbReference>
<dbReference type="InterPro" id="IPR039356">
    <property type="entry name" value="YfbR/HDDC2"/>
</dbReference>
<evidence type="ECO:0000256" key="6">
    <source>
        <dbReference type="ARBA" id="ARBA00022723"/>
    </source>
</evidence>
<sequence>MTDRLSAQIEFLKTADRLKTVERASTLLDQSRPENSAEHSWHLALYALILCPVNAQGASVDRAIRMLLLHDLVEIVVGDHPIHEETDWAAVAKAERAAAVELFNILPNDQADTFLALWLEFEADETVDARYAKRLDRCQPMFQALYATPQQADHIDVVRDNIAGGRAAYLQDTFPEAFALASSLLGNPSTIDVTALTDRLAFLNEADQLKRIERASRLNDNSRFENSAEHSWHIMLHAMVLEDQAGSGVTLDRVLKMLLIHDIVEIDAGDAPIHGVVDHAVMAVKEQKAAERLFGLLPDREGQSLIALWQEFEAAETSDALFAKAIDRVQVPISNLVNGGGSWVTYQVSLAQLDQRVGIPVSRGAPGVWAWLRPQLESFFREHPALTG</sequence>
<keyword evidence="6" id="KW-0479">Metal-binding</keyword>
<dbReference type="InterPro" id="IPR003607">
    <property type="entry name" value="HD/PDEase_dom"/>
</dbReference>
<dbReference type="EC" id="3.1.3.89" evidence="5"/>
<evidence type="ECO:0000256" key="5">
    <source>
        <dbReference type="ARBA" id="ARBA00012964"/>
    </source>
</evidence>
<dbReference type="GO" id="GO:0005737">
    <property type="term" value="C:cytoplasm"/>
    <property type="evidence" value="ECO:0007669"/>
    <property type="project" value="TreeGrafter"/>
</dbReference>
<keyword evidence="7 9" id="KW-0378">Hydrolase</keyword>
<reference evidence="9 10" key="1">
    <citation type="submission" date="2018-07" db="EMBL/GenBank/DDBJ databases">
        <title>Modular assembly of carbohydrate-degrading microbial communities in the ocean.</title>
        <authorList>
            <person name="Enke T.N."/>
            <person name="Datta M.S."/>
            <person name="Schwartzman J.A."/>
            <person name="Cermak N."/>
            <person name="Schmitz D.A."/>
            <person name="Barrere J."/>
            <person name="Cordero O.X."/>
        </authorList>
    </citation>
    <scope>NUCLEOTIDE SEQUENCE [LARGE SCALE GENOMIC DNA]</scope>
    <source>
        <strain evidence="9 10">C3M10</strain>
    </source>
</reference>
<organism evidence="9 10">
    <name type="scientific">Phaeobacter gallaeciensis</name>
    <dbReference type="NCBI Taxonomy" id="60890"/>
    <lineage>
        <taxon>Bacteria</taxon>
        <taxon>Pseudomonadati</taxon>
        <taxon>Pseudomonadota</taxon>
        <taxon>Alphaproteobacteria</taxon>
        <taxon>Rhodobacterales</taxon>
        <taxon>Roseobacteraceae</taxon>
        <taxon>Phaeobacter</taxon>
    </lineage>
</organism>
<evidence type="ECO:0000256" key="1">
    <source>
        <dbReference type="ARBA" id="ARBA00001638"/>
    </source>
</evidence>
<comment type="catalytic activity">
    <reaction evidence="1">
        <text>a 2'-deoxyribonucleoside 5'-phosphate + H2O = a 2'-deoxyribonucleoside + phosphate</text>
        <dbReference type="Rhea" id="RHEA:36167"/>
        <dbReference type="ChEBI" id="CHEBI:15377"/>
        <dbReference type="ChEBI" id="CHEBI:18274"/>
        <dbReference type="ChEBI" id="CHEBI:43474"/>
        <dbReference type="ChEBI" id="CHEBI:65317"/>
        <dbReference type="EC" id="3.1.3.89"/>
    </reaction>
</comment>
<comment type="cofactor">
    <cofactor evidence="2">
        <name>Mn(2+)</name>
        <dbReference type="ChEBI" id="CHEBI:29035"/>
    </cofactor>
</comment>
<dbReference type="InterPro" id="IPR006674">
    <property type="entry name" value="HD_domain"/>
</dbReference>
<accession>A0A366WXC8</accession>
<comment type="caution">
    <text evidence="9">The sequence shown here is derived from an EMBL/GenBank/DDBJ whole genome shotgun (WGS) entry which is preliminary data.</text>
</comment>
<dbReference type="Pfam" id="PF13023">
    <property type="entry name" value="HD_3"/>
    <property type="match status" value="2"/>
</dbReference>
<comment type="cofactor">
    <cofactor evidence="3">
        <name>Co(2+)</name>
        <dbReference type="ChEBI" id="CHEBI:48828"/>
    </cofactor>
</comment>
<evidence type="ECO:0000259" key="8">
    <source>
        <dbReference type="SMART" id="SM00471"/>
    </source>
</evidence>
<dbReference type="SMART" id="SM00471">
    <property type="entry name" value="HDc"/>
    <property type="match status" value="2"/>
</dbReference>
<evidence type="ECO:0000256" key="4">
    <source>
        <dbReference type="ARBA" id="ARBA00011738"/>
    </source>
</evidence>
<feature type="domain" description="HD/PDEase" evidence="8">
    <location>
        <begin position="223"/>
        <end position="341"/>
    </location>
</feature>
<dbReference type="GO" id="GO:0046872">
    <property type="term" value="F:metal ion binding"/>
    <property type="evidence" value="ECO:0007669"/>
    <property type="project" value="UniProtKB-KW"/>
</dbReference>
<name>A0A366WXC8_9RHOB</name>
<dbReference type="Gene3D" id="1.10.3210.10">
    <property type="entry name" value="Hypothetical protein af1432"/>
    <property type="match status" value="2"/>
</dbReference>
<evidence type="ECO:0000313" key="10">
    <source>
        <dbReference type="Proteomes" id="UP000252706"/>
    </source>
</evidence>
<dbReference type="EMBL" id="QOCE01000037">
    <property type="protein sequence ID" value="RBW53431.1"/>
    <property type="molecule type" value="Genomic_DNA"/>
</dbReference>
<dbReference type="Proteomes" id="UP000252706">
    <property type="component" value="Unassembled WGS sequence"/>
</dbReference>
<comment type="subunit">
    <text evidence="4">Homodimer.</text>
</comment>
<evidence type="ECO:0000256" key="7">
    <source>
        <dbReference type="ARBA" id="ARBA00022801"/>
    </source>
</evidence>
<dbReference type="PANTHER" id="PTHR11845:SF13">
    <property type="entry name" value="5'-DEOXYNUCLEOTIDASE HDDC2"/>
    <property type="match status" value="1"/>
</dbReference>
<evidence type="ECO:0000256" key="3">
    <source>
        <dbReference type="ARBA" id="ARBA00001941"/>
    </source>
</evidence>
<dbReference type="SUPFAM" id="SSF109604">
    <property type="entry name" value="HD-domain/PDEase-like"/>
    <property type="match status" value="2"/>
</dbReference>
<evidence type="ECO:0000256" key="2">
    <source>
        <dbReference type="ARBA" id="ARBA00001936"/>
    </source>
</evidence>
<dbReference type="OrthoDB" id="9796032at2"/>
<proteinExistence type="predicted"/>
<protein>
    <recommendedName>
        <fullName evidence="5">5'-deoxynucleotidase</fullName>
        <ecNumber evidence="5">3.1.3.89</ecNumber>
    </recommendedName>
</protein>
<feature type="domain" description="HD/PDEase" evidence="8">
    <location>
        <begin position="32"/>
        <end position="150"/>
    </location>
</feature>
<gene>
    <name evidence="9" type="ORF">DS909_15020</name>
</gene>